<sequence>MSSLTGETLLSLLNALQVPSTASLELLQTHRPLSRPSQLPSSVSKWITRLNSSVSSRDPLACDLAAEVVRQDEEGYAAAQCGKAWMGACLGALNFEREVVHPAMGKLAVGCTKQIERLQKETSVLPVLTAMRNLLLSSPAVFRPTANTLRPILYNMLLSGPEVFRLPAADLLSVLHFTSGKAGAPAAWSIEMKDALGGVSSSIAALTADAWEEEPMRAPAFPAPASFPTPPMDPLARTATSVAGVEGYIEACVALLTAPANRPVPIPLAQVISVALRLLALSLDSPMAPHISPAHRAALLSSLPRLWNAGVLLLASAVTVCGDHVLPHLGAILEHTVYLLEHIPATMTESRLRLLHLHSLLLEQYPAAVLPLEYTQRLLKFALGVMGSVMEQKQPTISAVKKGKKRARGQEDALIGGLEGRAPKPVSEEAANVVLAALDMTPRLHRAPLLPASHLTLSLRLHVSMYLTLPSRTASFVSPTSLPKLISAVTRALEGATALSLSGTARDIRTLLLSILPPTSTTDLLLHPALPPMSRPAPPLAQLQFIQESEEERKLRRELGYSNGDDEDEDEDNDMVVDEPAVKRVNVQSVTMQKVSPLEAVAQSVSAEVLTVPTPALKTAPGAPVPFGSVPPVASTPAAPAPVVASVPFGSTPAPAPVPASAPVETPAPATASVAEASSTPAVPFMSTPSSRPASSSSALDLPPPAADVAMAVDEEDDDDEAIPELDSGSSDEDGDDDDDE</sequence>
<feature type="compositionally biased region" description="Low complexity" evidence="1">
    <location>
        <begin position="661"/>
        <end position="712"/>
    </location>
</feature>
<evidence type="ECO:0000313" key="3">
    <source>
        <dbReference type="Proteomes" id="UP000002748"/>
    </source>
</evidence>
<dbReference type="PANTHER" id="PTHR34105:SF1">
    <property type="entry name" value="PROLINE-, GLUTAMIC ACID- AND LEUCINE-RICH PROTEIN 1"/>
    <property type="match status" value="1"/>
</dbReference>
<dbReference type="RefSeq" id="XP_014180054.1">
    <property type="nucleotide sequence ID" value="XM_014324579.1"/>
</dbReference>
<dbReference type="HOGENOM" id="CLU_374768_0_0_1"/>
<feature type="compositionally biased region" description="Acidic residues" evidence="1">
    <location>
        <begin position="713"/>
        <end position="741"/>
    </location>
</feature>
<feature type="region of interest" description="Disordered" evidence="1">
    <location>
        <begin position="654"/>
        <end position="741"/>
    </location>
</feature>
<dbReference type="VEuPathDB" id="FungiDB:A1Q1_01540"/>
<dbReference type="GO" id="GO:0006364">
    <property type="term" value="P:rRNA processing"/>
    <property type="evidence" value="ECO:0007669"/>
    <property type="project" value="TreeGrafter"/>
</dbReference>
<evidence type="ECO:0008006" key="4">
    <source>
        <dbReference type="Google" id="ProtNLM"/>
    </source>
</evidence>
<dbReference type="GO" id="GO:0005634">
    <property type="term" value="C:nucleus"/>
    <property type="evidence" value="ECO:0007669"/>
    <property type="project" value="TreeGrafter"/>
</dbReference>
<evidence type="ECO:0000313" key="2">
    <source>
        <dbReference type="EMBL" id="EJT49338.1"/>
    </source>
</evidence>
<comment type="caution">
    <text evidence="2">The sequence shown here is derived from an EMBL/GenBank/DDBJ whole genome shotgun (WGS) entry which is preliminary data.</text>
</comment>
<dbReference type="EMBL" id="ALBS01000173">
    <property type="protein sequence ID" value="EJT49338.1"/>
    <property type="molecule type" value="Genomic_DNA"/>
</dbReference>
<dbReference type="AlphaFoldDB" id="J5QVL2"/>
<dbReference type="SUPFAM" id="SSF48371">
    <property type="entry name" value="ARM repeat"/>
    <property type="match status" value="1"/>
</dbReference>
<proteinExistence type="predicted"/>
<protein>
    <recommendedName>
        <fullName evidence="4">Pre-rRNA-processing protein RIX1</fullName>
    </recommendedName>
</protein>
<gene>
    <name evidence="2" type="ORF">A1Q1_01540</name>
</gene>
<organism evidence="2 3">
    <name type="scientific">Trichosporon asahii var. asahii (strain ATCC 90039 / CBS 2479 / JCM 2466 / KCTC 7840 / NBRC 103889/ NCYC 2677 / UAMH 7654)</name>
    <name type="common">Yeast</name>
    <dbReference type="NCBI Taxonomy" id="1186058"/>
    <lineage>
        <taxon>Eukaryota</taxon>
        <taxon>Fungi</taxon>
        <taxon>Dikarya</taxon>
        <taxon>Basidiomycota</taxon>
        <taxon>Agaricomycotina</taxon>
        <taxon>Tremellomycetes</taxon>
        <taxon>Trichosporonales</taxon>
        <taxon>Trichosporonaceae</taxon>
        <taxon>Trichosporon</taxon>
    </lineage>
</organism>
<evidence type="ECO:0000256" key="1">
    <source>
        <dbReference type="SAM" id="MobiDB-lite"/>
    </source>
</evidence>
<name>J5QVL2_TRIAS</name>
<dbReference type="InterPro" id="IPR016024">
    <property type="entry name" value="ARM-type_fold"/>
</dbReference>
<accession>J5QVL2</accession>
<dbReference type="KEGG" id="tasa:A1Q1_01540"/>
<dbReference type="PANTHER" id="PTHR34105">
    <property type="entry name" value="PROLINE-, GLUTAMIC ACID- AND LEUCINE-RICH PROTEIN 1"/>
    <property type="match status" value="1"/>
</dbReference>
<dbReference type="Proteomes" id="UP000002748">
    <property type="component" value="Unassembled WGS sequence"/>
</dbReference>
<dbReference type="GeneID" id="25985054"/>
<reference evidence="2 3" key="1">
    <citation type="journal article" date="2012" name="Eukaryot. Cell">
        <title>Draft genome sequence of CBS 2479, the standard type strain of Trichosporon asahii.</title>
        <authorList>
            <person name="Yang R.Y."/>
            <person name="Li H.T."/>
            <person name="Zhu H."/>
            <person name="Zhou G.P."/>
            <person name="Wang M."/>
            <person name="Wang L."/>
        </authorList>
    </citation>
    <scope>NUCLEOTIDE SEQUENCE [LARGE SCALE GENOMIC DNA]</scope>
    <source>
        <strain evidence="3">ATCC 90039 / CBS 2479 / JCM 2466 / KCTC 7840 / NCYC 2677 / UAMH 7654</strain>
    </source>
</reference>
<dbReference type="OrthoDB" id="20900at2759"/>